<protein>
    <recommendedName>
        <fullName evidence="4">Enamine deaminase RidA, house cleaning of reactive enamine intermediates, YjgF/YER057c/UK114 family</fullName>
    </recommendedName>
</protein>
<dbReference type="Gene3D" id="3.30.1330.40">
    <property type="entry name" value="RutC-like"/>
    <property type="match status" value="1"/>
</dbReference>
<dbReference type="CDD" id="cd00448">
    <property type="entry name" value="YjgF_YER057c_UK114_family"/>
    <property type="match status" value="1"/>
</dbReference>
<evidence type="ECO:0000256" key="1">
    <source>
        <dbReference type="ARBA" id="ARBA00010552"/>
    </source>
</evidence>
<dbReference type="GO" id="GO:0019239">
    <property type="term" value="F:deaminase activity"/>
    <property type="evidence" value="ECO:0007669"/>
    <property type="project" value="TreeGrafter"/>
</dbReference>
<organism evidence="2 3">
    <name type="scientific">Pseudooceanicola pacificus</name>
    <dbReference type="NCBI Taxonomy" id="2676438"/>
    <lineage>
        <taxon>Bacteria</taxon>
        <taxon>Pseudomonadati</taxon>
        <taxon>Pseudomonadota</taxon>
        <taxon>Alphaproteobacteria</taxon>
        <taxon>Rhodobacterales</taxon>
        <taxon>Paracoccaceae</taxon>
        <taxon>Pseudooceanicola</taxon>
    </lineage>
</organism>
<reference evidence="2 3" key="1">
    <citation type="submission" date="2019-11" db="EMBL/GenBank/DDBJ databases">
        <title>Pseudooceanicola pacifica sp. nov., isolated from deep-sea sediment of the Pacific Ocean.</title>
        <authorList>
            <person name="Lyu L."/>
        </authorList>
    </citation>
    <scope>NUCLEOTIDE SEQUENCE [LARGE SCALE GENOMIC DNA]</scope>
    <source>
        <strain evidence="2 3">216_PA32_1</strain>
    </source>
</reference>
<dbReference type="PANTHER" id="PTHR11803:SF58">
    <property type="entry name" value="PROTEIN HMF1-RELATED"/>
    <property type="match status" value="1"/>
</dbReference>
<sequence>MSKVEISNPPDVARGLTYDHVARAGDFVFVAGQIAKDPEGNWVEGGPTEQARAVYANIDRVLAHVGASKADIVKVNTILVDWNDKDPVTAVRLEYFGDLRPPHTGTIVAALGFPEIRMEVEIIIYAPRQETLS</sequence>
<dbReference type="Pfam" id="PF01042">
    <property type="entry name" value="Ribonuc_L-PSP"/>
    <property type="match status" value="1"/>
</dbReference>
<dbReference type="Proteomes" id="UP000443843">
    <property type="component" value="Unassembled WGS sequence"/>
</dbReference>
<dbReference type="InterPro" id="IPR006175">
    <property type="entry name" value="YjgF/YER057c/UK114"/>
</dbReference>
<keyword evidence="3" id="KW-1185">Reference proteome</keyword>
<accession>A0A844WD87</accession>
<dbReference type="RefSeq" id="WP_160381911.1">
    <property type="nucleotide sequence ID" value="NZ_WNXQ01000003.1"/>
</dbReference>
<evidence type="ECO:0000313" key="2">
    <source>
        <dbReference type="EMBL" id="MWB77640.1"/>
    </source>
</evidence>
<dbReference type="PANTHER" id="PTHR11803">
    <property type="entry name" value="2-IMINOBUTANOATE/2-IMINOPROPANOATE DEAMINASE RIDA"/>
    <property type="match status" value="1"/>
</dbReference>
<dbReference type="InterPro" id="IPR035959">
    <property type="entry name" value="RutC-like_sf"/>
</dbReference>
<proteinExistence type="inferred from homology"/>
<evidence type="ECO:0000313" key="3">
    <source>
        <dbReference type="Proteomes" id="UP000443843"/>
    </source>
</evidence>
<dbReference type="EMBL" id="WNXQ01000003">
    <property type="protein sequence ID" value="MWB77640.1"/>
    <property type="molecule type" value="Genomic_DNA"/>
</dbReference>
<name>A0A844WD87_9RHOB</name>
<dbReference type="GO" id="GO:0005829">
    <property type="term" value="C:cytosol"/>
    <property type="evidence" value="ECO:0007669"/>
    <property type="project" value="TreeGrafter"/>
</dbReference>
<comment type="caution">
    <text evidence="2">The sequence shown here is derived from an EMBL/GenBank/DDBJ whole genome shotgun (WGS) entry which is preliminary data.</text>
</comment>
<gene>
    <name evidence="2" type="ORF">GLS40_06360</name>
</gene>
<dbReference type="AlphaFoldDB" id="A0A844WD87"/>
<dbReference type="SUPFAM" id="SSF55298">
    <property type="entry name" value="YjgF-like"/>
    <property type="match status" value="1"/>
</dbReference>
<evidence type="ECO:0008006" key="4">
    <source>
        <dbReference type="Google" id="ProtNLM"/>
    </source>
</evidence>
<comment type="similarity">
    <text evidence="1">Belongs to the RutC family.</text>
</comment>